<dbReference type="PANTHER" id="PTHR45228">
    <property type="entry name" value="CYCLIC DI-GMP PHOSPHODIESTERASE TM_0186-RELATED"/>
    <property type="match status" value="1"/>
</dbReference>
<sequence length="432" mass="48081">MSYGQEQMIPADQLRVGQYVHLDLKWFEHPFAFSHFKISSDEQIRAIRALGLKMVRVNPQRSDEVVVKPATEPVAQQFEDAVPAESTELSPSPIVQAKRVMMAQMRQRREDAVRVEAAFVNTIGVIRDIEKNLYSRPQETLAQATRLIGQIANSILAAPELAIAVMGDKMGGEELYFHSLNVTMLSIMMARDLKMPPEVAAVLGVGALLHDIGRKEVPDKILLKTEPLTQAERSFYEMHCQFGAEIGQRMQLAPAAIAIILEHHELFDGTGYPARLKGEAINTLARLVAIANYYDELCNPSALADALTPHEALSLMFTRLRSKFDPRFLEVLIRCLGVYPPGTIVQLSNGDIGMVVTVNTAKPMKPIVMVHDPEVPKDEAILLDMELAVSVSITKAIRPGQVPREVYNYLSPRKRVSYYFDASSKSHPASKP</sequence>
<gene>
    <name evidence="2" type="primary">rpfG_88</name>
    <name evidence="2" type="ORF">GALL_438720</name>
</gene>
<dbReference type="GO" id="GO:0071111">
    <property type="term" value="F:cyclic-guanylate-specific phosphodiesterase activity"/>
    <property type="evidence" value="ECO:0007669"/>
    <property type="project" value="UniProtKB-EC"/>
</dbReference>
<dbReference type="EMBL" id="MLJW01002497">
    <property type="protein sequence ID" value="OIQ74475.1"/>
    <property type="molecule type" value="Genomic_DNA"/>
</dbReference>
<dbReference type="InterPro" id="IPR052020">
    <property type="entry name" value="Cyclic_di-GMP/3'3'-cGAMP_PDE"/>
</dbReference>
<protein>
    <submittedName>
        <fullName evidence="2">Cyclic di-GMP phosphodiesterase response regulator RpfG</fullName>
        <ecNumber evidence="2">3.1.4.52</ecNumber>
    </submittedName>
</protein>
<dbReference type="PROSITE" id="PS51832">
    <property type="entry name" value="HD_GYP"/>
    <property type="match status" value="1"/>
</dbReference>
<dbReference type="NCBIfam" id="TIGR00277">
    <property type="entry name" value="HDIG"/>
    <property type="match status" value="1"/>
</dbReference>
<dbReference type="AlphaFoldDB" id="A0A1J5QAE9"/>
<dbReference type="PANTHER" id="PTHR45228:SF4">
    <property type="entry name" value="LIPOPROTEIN"/>
    <property type="match status" value="1"/>
</dbReference>
<reference evidence="2" key="1">
    <citation type="submission" date="2016-10" db="EMBL/GenBank/DDBJ databases">
        <title>Sequence of Gallionella enrichment culture.</title>
        <authorList>
            <person name="Poehlein A."/>
            <person name="Muehling M."/>
            <person name="Daniel R."/>
        </authorList>
    </citation>
    <scope>NUCLEOTIDE SEQUENCE</scope>
</reference>
<dbReference type="InterPro" id="IPR003607">
    <property type="entry name" value="HD/PDEase_dom"/>
</dbReference>
<dbReference type="CDD" id="cd00077">
    <property type="entry name" value="HDc"/>
    <property type="match status" value="1"/>
</dbReference>
<dbReference type="EC" id="3.1.4.52" evidence="2"/>
<comment type="caution">
    <text evidence="2">The sequence shown here is derived from an EMBL/GenBank/DDBJ whole genome shotgun (WGS) entry which is preliminary data.</text>
</comment>
<evidence type="ECO:0000259" key="1">
    <source>
        <dbReference type="PROSITE" id="PS51832"/>
    </source>
</evidence>
<name>A0A1J5QAE9_9ZZZZ</name>
<dbReference type="InterPro" id="IPR006675">
    <property type="entry name" value="HDIG_dom"/>
</dbReference>
<dbReference type="Pfam" id="PF11871">
    <property type="entry name" value="DUF3391"/>
    <property type="match status" value="1"/>
</dbReference>
<organism evidence="2">
    <name type="scientific">mine drainage metagenome</name>
    <dbReference type="NCBI Taxonomy" id="410659"/>
    <lineage>
        <taxon>unclassified sequences</taxon>
        <taxon>metagenomes</taxon>
        <taxon>ecological metagenomes</taxon>
    </lineage>
</organism>
<dbReference type="Gene3D" id="1.10.3210.10">
    <property type="entry name" value="Hypothetical protein af1432"/>
    <property type="match status" value="1"/>
</dbReference>
<evidence type="ECO:0000313" key="2">
    <source>
        <dbReference type="EMBL" id="OIQ74475.1"/>
    </source>
</evidence>
<proteinExistence type="predicted"/>
<keyword evidence="2" id="KW-0378">Hydrolase</keyword>
<dbReference type="SUPFAM" id="SSF109604">
    <property type="entry name" value="HD-domain/PDEase-like"/>
    <property type="match status" value="1"/>
</dbReference>
<accession>A0A1J5QAE9</accession>
<dbReference type="InterPro" id="IPR021812">
    <property type="entry name" value="DUF3391"/>
</dbReference>
<feature type="domain" description="HD-GYP" evidence="1">
    <location>
        <begin position="153"/>
        <end position="348"/>
    </location>
</feature>
<dbReference type="InterPro" id="IPR037522">
    <property type="entry name" value="HD_GYP_dom"/>
</dbReference>
<dbReference type="Pfam" id="PF13487">
    <property type="entry name" value="HD_5"/>
    <property type="match status" value="1"/>
</dbReference>